<organism evidence="3 4">
    <name type="scientific">Toxocara canis</name>
    <name type="common">Canine roundworm</name>
    <dbReference type="NCBI Taxonomy" id="6265"/>
    <lineage>
        <taxon>Eukaryota</taxon>
        <taxon>Metazoa</taxon>
        <taxon>Ecdysozoa</taxon>
        <taxon>Nematoda</taxon>
        <taxon>Chromadorea</taxon>
        <taxon>Rhabditida</taxon>
        <taxon>Spirurina</taxon>
        <taxon>Ascaridomorpha</taxon>
        <taxon>Ascaridoidea</taxon>
        <taxon>Toxocaridae</taxon>
        <taxon>Toxocara</taxon>
    </lineage>
</organism>
<feature type="domain" description="Integrase catalytic" evidence="1">
    <location>
        <begin position="77"/>
        <end position="233"/>
    </location>
</feature>
<dbReference type="SUPFAM" id="SSF53098">
    <property type="entry name" value="Ribonuclease H-like"/>
    <property type="match status" value="1"/>
</dbReference>
<dbReference type="EMBL" id="UYWY01022159">
    <property type="protein sequence ID" value="VDM45590.1"/>
    <property type="molecule type" value="Genomic_DNA"/>
</dbReference>
<dbReference type="Proteomes" id="UP000050794">
    <property type="component" value="Unassembled WGS sequence"/>
</dbReference>
<dbReference type="InterPro" id="IPR012337">
    <property type="entry name" value="RNaseH-like_sf"/>
</dbReference>
<dbReference type="InterPro" id="IPR050951">
    <property type="entry name" value="Retrovirus_Pol_polyprotein"/>
</dbReference>
<dbReference type="PANTHER" id="PTHR37984:SF5">
    <property type="entry name" value="PROTEIN NYNRIN-LIKE"/>
    <property type="match status" value="1"/>
</dbReference>
<evidence type="ECO:0000259" key="1">
    <source>
        <dbReference type="PROSITE" id="PS50994"/>
    </source>
</evidence>
<dbReference type="PANTHER" id="PTHR37984">
    <property type="entry name" value="PROTEIN CBG26694"/>
    <property type="match status" value="1"/>
</dbReference>
<dbReference type="InterPro" id="IPR036397">
    <property type="entry name" value="RNaseH_sf"/>
</dbReference>
<keyword evidence="3" id="KW-1185">Reference proteome</keyword>
<name>A0A183V0J9_TOXCA</name>
<gene>
    <name evidence="2" type="ORF">TCNE_LOCUS14269</name>
</gene>
<dbReference type="GO" id="GO:0015074">
    <property type="term" value="P:DNA integration"/>
    <property type="evidence" value="ECO:0007669"/>
    <property type="project" value="InterPro"/>
</dbReference>
<dbReference type="AlphaFoldDB" id="A0A183V0J9"/>
<evidence type="ECO:0000313" key="2">
    <source>
        <dbReference type="EMBL" id="VDM45590.1"/>
    </source>
</evidence>
<dbReference type="PROSITE" id="PS50994">
    <property type="entry name" value="INTEGRASE"/>
    <property type="match status" value="1"/>
</dbReference>
<dbReference type="WBParaSite" id="TCNE_0001426901-mRNA-1">
    <property type="protein sequence ID" value="TCNE_0001426901-mRNA-1"/>
    <property type="gene ID" value="TCNE_0001426901"/>
</dbReference>
<dbReference type="InterPro" id="IPR001584">
    <property type="entry name" value="Integrase_cat-core"/>
</dbReference>
<reference evidence="4" key="1">
    <citation type="submission" date="2016-06" db="UniProtKB">
        <authorList>
            <consortium name="WormBaseParasite"/>
        </authorList>
    </citation>
    <scope>IDENTIFICATION</scope>
</reference>
<dbReference type="Gene3D" id="3.30.420.10">
    <property type="entry name" value="Ribonuclease H-like superfamily/Ribonuclease H"/>
    <property type="match status" value="1"/>
</dbReference>
<evidence type="ECO:0000313" key="3">
    <source>
        <dbReference type="Proteomes" id="UP000050794"/>
    </source>
</evidence>
<evidence type="ECO:0000313" key="4">
    <source>
        <dbReference type="WBParaSite" id="TCNE_0001426901-mRNA-1"/>
    </source>
</evidence>
<protein>
    <submittedName>
        <fullName evidence="4">Integrase catalytic domain-containing protein</fullName>
    </submittedName>
</protein>
<accession>A0A183V0J9</accession>
<proteinExistence type="predicted"/>
<dbReference type="GO" id="GO:0003676">
    <property type="term" value="F:nucleic acid binding"/>
    <property type="evidence" value="ECO:0007669"/>
    <property type="project" value="InterPro"/>
</dbReference>
<sequence length="233" mass="25964">MSSGRGSWCLLSSSDFDRTIVGAAHSENSTDLMTCICSSRSTTSIGRHSIQQILSKAAPDAYQPRDPIKAELNSCSKRTAPWNRVHADFAGPIDGNYYLVIVEACSKWPEIVQMNSVFTSAIISTLKKIFAEFGNPQTFVTDNGTQIKSTLFKELSRGRGITHLRFPPFHPQSNGLVGRFVDTFNRALIKLKGEESKTDALQSFLMAYRSILAHQDRIERRLPKTSWDADCVD</sequence>
<dbReference type="Pfam" id="PF00665">
    <property type="entry name" value="rve"/>
    <property type="match status" value="1"/>
</dbReference>
<reference evidence="2 3" key="2">
    <citation type="submission" date="2018-11" db="EMBL/GenBank/DDBJ databases">
        <authorList>
            <consortium name="Pathogen Informatics"/>
        </authorList>
    </citation>
    <scope>NUCLEOTIDE SEQUENCE [LARGE SCALE GENOMIC DNA]</scope>
</reference>